<gene>
    <name evidence="2" type="ORF">BBBOND_0311300</name>
</gene>
<dbReference type="KEGG" id="bbig:BBBOND_0311300"/>
<feature type="region of interest" description="Disordered" evidence="1">
    <location>
        <begin position="708"/>
        <end position="736"/>
    </location>
</feature>
<evidence type="ECO:0000256" key="1">
    <source>
        <dbReference type="SAM" id="MobiDB-lite"/>
    </source>
</evidence>
<sequence length="786" mass="85959">MEPPVFGAMSPHSKCLLTCVACRLGRDAARAAQADKLVERVFRDVTSTKALQLLNLELINMLLVASYTLGLPLSQPQMQRVLDQTCQLVERDANFNVELTVSILHSLGAIARVYPRQREQLATSAVVQSVLSGFRDFEPRLNMRELSLVLYAFDKLHVVDHAMAEVLVERVEKERSTLNGQTQATILFACAAHPPLHRVLGILRENVVDGAPRFTGREACNVYCAYLKAGLWDEQLSALLEHALPKMNAQELCNVVNLMIQKEAPVDKSFTVAYPRHLNTALMTMRLSLLDALTLTQSVAHWGLASRMRLSALDNAISKALAADRSAYSAKHVYLLHYLVTLGCRGAAQRAVNCAAQRFDPRALSNKEIVVLYNALWHFGSGAACVSVVERELKRRLDQHQAFSAVDLQTLAHWGDSETCGLIADKYLDGSGCANESHIKLLNTLLRKTGSDAARALARRAVEVVLKPGRDNSTKMAVNNDSNAHEDAGSGCNVMSSVSSKHGSNVEVPSTVRHQAAACELLPYLQGELDVVPILSNLVESWLHTLCGDTKIETRCLIACLSVARKLNVRSTSVASVASAIVEQLDGGIGPQDFLDYINAVYHLEIAVNDPGALMDTAVKVLEEAHDEAVKESILFTLSAMQFSGHLITNGVGEHVVSRCLALRKPPRMCLKALYMCLVHEGYLTPGGITTSPAFIRRLQYRAAEVGTGGKTRTESHIGATSHHRRSRPTTHEDNQNEVHCSVYSTLQKIHAGNPCSSIRAEAPVAFDYVSDILLTTSPPRLKGVP</sequence>
<evidence type="ECO:0000313" key="3">
    <source>
        <dbReference type="Proteomes" id="UP000033188"/>
    </source>
</evidence>
<evidence type="ECO:0000313" key="2">
    <source>
        <dbReference type="EMBL" id="CDR97227.1"/>
    </source>
</evidence>
<dbReference type="VEuPathDB" id="PiroplasmaDB:BBBOND_0311300"/>
<proteinExistence type="predicted"/>
<dbReference type="EMBL" id="LK391709">
    <property type="protein sequence ID" value="CDR97227.1"/>
    <property type="molecule type" value="Genomic_DNA"/>
</dbReference>
<name>A0A061DB72_BABBI</name>
<keyword evidence="3" id="KW-1185">Reference proteome</keyword>
<dbReference type="Proteomes" id="UP000033188">
    <property type="component" value="Chromosome 3"/>
</dbReference>
<dbReference type="GeneID" id="24565768"/>
<dbReference type="RefSeq" id="XP_012769413.1">
    <property type="nucleotide sequence ID" value="XM_012913959.1"/>
</dbReference>
<dbReference type="AlphaFoldDB" id="A0A061DB72"/>
<reference evidence="3" key="1">
    <citation type="journal article" date="2014" name="Nucleic Acids Res.">
        <title>The evolutionary dynamics of variant antigen genes in Babesia reveal a history of genomic innovation underlying host-parasite interaction.</title>
        <authorList>
            <person name="Jackson A.P."/>
            <person name="Otto T.D."/>
            <person name="Darby A."/>
            <person name="Ramaprasad A."/>
            <person name="Xia D."/>
            <person name="Echaide I.E."/>
            <person name="Farber M."/>
            <person name="Gahlot S."/>
            <person name="Gamble J."/>
            <person name="Gupta D."/>
            <person name="Gupta Y."/>
            <person name="Jackson L."/>
            <person name="Malandrin L."/>
            <person name="Malas T.B."/>
            <person name="Moussa E."/>
            <person name="Nair M."/>
            <person name="Reid A.J."/>
            <person name="Sanders M."/>
            <person name="Sharma J."/>
            <person name="Tracey A."/>
            <person name="Quail M.A."/>
            <person name="Weir W."/>
            <person name="Wastling J.M."/>
            <person name="Hall N."/>
            <person name="Willadsen P."/>
            <person name="Lingelbach K."/>
            <person name="Shiels B."/>
            <person name="Tait A."/>
            <person name="Berriman M."/>
            <person name="Allred D.R."/>
            <person name="Pain A."/>
        </authorList>
    </citation>
    <scope>NUCLEOTIDE SEQUENCE [LARGE SCALE GENOMIC DNA]</scope>
    <source>
        <strain evidence="3">Bond</strain>
    </source>
</reference>
<dbReference type="OMA" id="CANESHI"/>
<accession>A0A061DB72</accession>
<protein>
    <submittedName>
        <fullName evidence="2">Uncharacterized protein</fullName>
    </submittedName>
</protein>
<organism evidence="2 3">
    <name type="scientific">Babesia bigemina</name>
    <dbReference type="NCBI Taxonomy" id="5866"/>
    <lineage>
        <taxon>Eukaryota</taxon>
        <taxon>Sar</taxon>
        <taxon>Alveolata</taxon>
        <taxon>Apicomplexa</taxon>
        <taxon>Aconoidasida</taxon>
        <taxon>Piroplasmida</taxon>
        <taxon>Babesiidae</taxon>
        <taxon>Babesia</taxon>
    </lineage>
</organism>
<dbReference type="OrthoDB" id="365341at2759"/>